<sequence>MSRRGTRTRWLWAAASAYLGITPFLAVLLVFAGAGHAAPLCAPAAGGLVAGGPGGGPMTGTHTWSAEQTSNAHTITAVTSQRGLPRRAAVIAVAVAMQESRLRNLDHGDRDSVGLFQQRPSTGWGARDQLTDPVHATSLFLDALVRVPDWQRIDLWRAADSVQRSCCPHAYTQWASDAALLVGRHWTGPADPDPVLLPGADSGAPTPTTSPPCGPGGSGLPSAPSPGTAPRVPAEWAPPDDERLRTVVAFALDQLGKPYVWGGVGPDGWDCSGLTLRAWAAVGVALGRTTYDQVHTGTPVPSPDAVRPGDLLFIPGADGTHARPGHVGLALGHGLLVHAPQPGHTVRVDPLTTWTPVLSAIRRPT</sequence>
<gene>
    <name evidence="7" type="ORF">SAMN05444320_11335</name>
</gene>
<dbReference type="AlphaFoldDB" id="A0A1M5M932"/>
<dbReference type="Pfam" id="PF00877">
    <property type="entry name" value="NLPC_P60"/>
    <property type="match status" value="1"/>
</dbReference>
<feature type="compositionally biased region" description="Low complexity" evidence="5">
    <location>
        <begin position="220"/>
        <end position="230"/>
    </location>
</feature>
<keyword evidence="2" id="KW-0645">Protease</keyword>
<dbReference type="InterPro" id="IPR051794">
    <property type="entry name" value="PG_Endopeptidase_C40"/>
</dbReference>
<dbReference type="Gene3D" id="3.90.1720.10">
    <property type="entry name" value="endopeptidase domain like (from Nostoc punctiforme)"/>
    <property type="match status" value="1"/>
</dbReference>
<evidence type="ECO:0000256" key="3">
    <source>
        <dbReference type="ARBA" id="ARBA00022801"/>
    </source>
</evidence>
<keyword evidence="8" id="KW-1185">Reference proteome</keyword>
<keyword evidence="4" id="KW-0788">Thiol protease</keyword>
<protein>
    <submittedName>
        <fullName evidence="7">Cell wall-associated hydrolase, NlpC family</fullName>
    </submittedName>
</protein>
<dbReference type="SUPFAM" id="SSF54001">
    <property type="entry name" value="Cysteine proteinases"/>
    <property type="match status" value="1"/>
</dbReference>
<dbReference type="STRING" id="2017.SAMN05444320_11335"/>
<reference evidence="7 8" key="1">
    <citation type="submission" date="2016-11" db="EMBL/GenBank/DDBJ databases">
        <authorList>
            <person name="Jaros S."/>
            <person name="Januszkiewicz K."/>
            <person name="Wedrychowicz H."/>
        </authorList>
    </citation>
    <scope>NUCLEOTIDE SEQUENCE [LARGE SCALE GENOMIC DNA]</scope>
    <source>
        <strain evidence="7 8">DSM 44523</strain>
    </source>
</reference>
<feature type="region of interest" description="Disordered" evidence="5">
    <location>
        <begin position="192"/>
        <end position="240"/>
    </location>
</feature>
<dbReference type="GO" id="GO:0008234">
    <property type="term" value="F:cysteine-type peptidase activity"/>
    <property type="evidence" value="ECO:0007669"/>
    <property type="project" value="UniProtKB-KW"/>
</dbReference>
<evidence type="ECO:0000259" key="6">
    <source>
        <dbReference type="PROSITE" id="PS51935"/>
    </source>
</evidence>
<name>A0A1M5M932_STRHI</name>
<feature type="domain" description="NlpC/P60" evidence="6">
    <location>
        <begin position="241"/>
        <end position="365"/>
    </location>
</feature>
<evidence type="ECO:0000256" key="5">
    <source>
        <dbReference type="SAM" id="MobiDB-lite"/>
    </source>
</evidence>
<accession>A0A1M5M932</accession>
<dbReference type="PANTHER" id="PTHR47359">
    <property type="entry name" value="PEPTIDOGLYCAN DL-ENDOPEPTIDASE CWLO"/>
    <property type="match status" value="1"/>
</dbReference>
<dbReference type="GO" id="GO:0006508">
    <property type="term" value="P:proteolysis"/>
    <property type="evidence" value="ECO:0007669"/>
    <property type="project" value="UniProtKB-KW"/>
</dbReference>
<dbReference type="OrthoDB" id="5496837at2"/>
<dbReference type="PROSITE" id="PS51935">
    <property type="entry name" value="NLPC_P60"/>
    <property type="match status" value="1"/>
</dbReference>
<organism evidence="7 8">
    <name type="scientific">Streptoalloteichus hindustanus</name>
    <dbReference type="NCBI Taxonomy" id="2017"/>
    <lineage>
        <taxon>Bacteria</taxon>
        <taxon>Bacillati</taxon>
        <taxon>Actinomycetota</taxon>
        <taxon>Actinomycetes</taxon>
        <taxon>Pseudonocardiales</taxon>
        <taxon>Pseudonocardiaceae</taxon>
        <taxon>Streptoalloteichus</taxon>
    </lineage>
</organism>
<evidence type="ECO:0000313" key="7">
    <source>
        <dbReference type="EMBL" id="SHG73741.1"/>
    </source>
</evidence>
<proteinExistence type="inferred from homology"/>
<dbReference type="RefSeq" id="WP_143174437.1">
    <property type="nucleotide sequence ID" value="NZ_FQVN01000013.1"/>
</dbReference>
<evidence type="ECO:0000256" key="2">
    <source>
        <dbReference type="ARBA" id="ARBA00022670"/>
    </source>
</evidence>
<dbReference type="Proteomes" id="UP000184501">
    <property type="component" value="Unassembled WGS sequence"/>
</dbReference>
<evidence type="ECO:0000313" key="8">
    <source>
        <dbReference type="Proteomes" id="UP000184501"/>
    </source>
</evidence>
<dbReference type="EMBL" id="FQVN01000013">
    <property type="protein sequence ID" value="SHG73741.1"/>
    <property type="molecule type" value="Genomic_DNA"/>
</dbReference>
<dbReference type="InterPro" id="IPR038765">
    <property type="entry name" value="Papain-like_cys_pep_sf"/>
</dbReference>
<evidence type="ECO:0000256" key="4">
    <source>
        <dbReference type="ARBA" id="ARBA00022807"/>
    </source>
</evidence>
<dbReference type="PANTHER" id="PTHR47359:SF3">
    <property type="entry name" value="NLP_P60 DOMAIN-CONTAINING PROTEIN-RELATED"/>
    <property type="match status" value="1"/>
</dbReference>
<evidence type="ECO:0000256" key="1">
    <source>
        <dbReference type="ARBA" id="ARBA00007074"/>
    </source>
</evidence>
<comment type="similarity">
    <text evidence="1">Belongs to the peptidase C40 family.</text>
</comment>
<dbReference type="InterPro" id="IPR000064">
    <property type="entry name" value="NLP_P60_dom"/>
</dbReference>
<keyword evidence="3 7" id="KW-0378">Hydrolase</keyword>